<reference evidence="1" key="1">
    <citation type="journal article" date="2015" name="Nature">
        <title>Complex archaea that bridge the gap between prokaryotes and eukaryotes.</title>
        <authorList>
            <person name="Spang A."/>
            <person name="Saw J.H."/>
            <person name="Jorgensen S.L."/>
            <person name="Zaremba-Niedzwiedzka K."/>
            <person name="Martijn J."/>
            <person name="Lind A.E."/>
            <person name="van Eijk R."/>
            <person name="Schleper C."/>
            <person name="Guy L."/>
            <person name="Ettema T.J."/>
        </authorList>
    </citation>
    <scope>NUCLEOTIDE SEQUENCE</scope>
</reference>
<name>A0A0F9EDC9_9ZZZZ</name>
<proteinExistence type="predicted"/>
<sequence>MTLFRREFRNPFELVVARRPDPVQSQPVEPGRPSIRIGKTNYELHEDPRVRVPELPLAPDPALGAHFWARSTASRSTAPDRPEVVLREAVRLCLEKEVSTDRIAEIIKLELVDFVMES</sequence>
<organism evidence="1">
    <name type="scientific">marine sediment metagenome</name>
    <dbReference type="NCBI Taxonomy" id="412755"/>
    <lineage>
        <taxon>unclassified sequences</taxon>
        <taxon>metagenomes</taxon>
        <taxon>ecological metagenomes</taxon>
    </lineage>
</organism>
<comment type="caution">
    <text evidence="1">The sequence shown here is derived from an EMBL/GenBank/DDBJ whole genome shotgun (WGS) entry which is preliminary data.</text>
</comment>
<accession>A0A0F9EDC9</accession>
<gene>
    <name evidence="1" type="ORF">LCGC14_2381060</name>
</gene>
<protein>
    <submittedName>
        <fullName evidence="1">Uncharacterized protein</fullName>
    </submittedName>
</protein>
<evidence type="ECO:0000313" key="1">
    <source>
        <dbReference type="EMBL" id="KKL27846.1"/>
    </source>
</evidence>
<dbReference type="AlphaFoldDB" id="A0A0F9EDC9"/>
<dbReference type="EMBL" id="LAZR01035313">
    <property type="protein sequence ID" value="KKL27846.1"/>
    <property type="molecule type" value="Genomic_DNA"/>
</dbReference>